<evidence type="ECO:0000256" key="2">
    <source>
        <dbReference type="ARBA" id="ARBA00009142"/>
    </source>
</evidence>
<dbReference type="GO" id="GO:0005886">
    <property type="term" value="C:plasma membrane"/>
    <property type="evidence" value="ECO:0007669"/>
    <property type="project" value="UniProtKB-SubCell"/>
</dbReference>
<dbReference type="InterPro" id="IPR002781">
    <property type="entry name" value="TM_pro_TauE-like"/>
</dbReference>
<dbReference type="InterPro" id="IPR052017">
    <property type="entry name" value="TSUP"/>
</dbReference>
<evidence type="ECO:0000256" key="6">
    <source>
        <dbReference type="ARBA" id="ARBA00022989"/>
    </source>
</evidence>
<evidence type="ECO:0000256" key="7">
    <source>
        <dbReference type="ARBA" id="ARBA00023136"/>
    </source>
</evidence>
<dbReference type="EMBL" id="JACCBN010000001">
    <property type="protein sequence ID" value="NYD34429.1"/>
    <property type="molecule type" value="Genomic_DNA"/>
</dbReference>
<keyword evidence="10" id="KW-1185">Reference proteome</keyword>
<sequence>MTLGEAAIIAFAGVWAGMINTIVGSGTLVTFPVLLALGFPPLTANVSNGLGLVPGSVTGAIGYRRELRGLTGRVLRLAVPTALGGLAGALLLFALPSGVFDAVVPVLVALAVVLVVVQPAVARRIAARRPSGEPRTRVGVGMQASVFGTGVYGGYFGAAQGVLLLGVLGIGIDDDLQRHNAVKNILASVANLVSGLVFALVAPVSWPVVGLIAGGSIVGGVLGALIGRRLPPIVLRGVIVVVGLAALVQLLLR</sequence>
<keyword evidence="7 8" id="KW-0472">Membrane</keyword>
<keyword evidence="6 8" id="KW-1133">Transmembrane helix</keyword>
<evidence type="ECO:0000256" key="3">
    <source>
        <dbReference type="ARBA" id="ARBA00022448"/>
    </source>
</evidence>
<evidence type="ECO:0000256" key="5">
    <source>
        <dbReference type="ARBA" id="ARBA00022692"/>
    </source>
</evidence>
<feature type="transmembrane region" description="Helical" evidence="8">
    <location>
        <begin position="233"/>
        <end position="252"/>
    </location>
</feature>
<name>A0A7Y9DS34_9PSEU</name>
<dbReference type="Pfam" id="PF01925">
    <property type="entry name" value="TauE"/>
    <property type="match status" value="1"/>
</dbReference>
<dbReference type="AlphaFoldDB" id="A0A7Y9DS34"/>
<accession>A0A7Y9DS34</accession>
<evidence type="ECO:0000256" key="1">
    <source>
        <dbReference type="ARBA" id="ARBA00004651"/>
    </source>
</evidence>
<dbReference type="RefSeq" id="WP_179792382.1">
    <property type="nucleotide sequence ID" value="NZ_BAABHP010000026.1"/>
</dbReference>
<evidence type="ECO:0000256" key="8">
    <source>
        <dbReference type="RuleBase" id="RU363041"/>
    </source>
</evidence>
<feature type="transmembrane region" description="Helical" evidence="8">
    <location>
        <begin position="102"/>
        <end position="121"/>
    </location>
</feature>
<dbReference type="PANTHER" id="PTHR30269:SF0">
    <property type="entry name" value="MEMBRANE TRANSPORTER PROTEIN YFCA-RELATED"/>
    <property type="match status" value="1"/>
</dbReference>
<evidence type="ECO:0000256" key="4">
    <source>
        <dbReference type="ARBA" id="ARBA00022475"/>
    </source>
</evidence>
<organism evidence="9 10">
    <name type="scientific">Actinomycetospora corticicola</name>
    <dbReference type="NCBI Taxonomy" id="663602"/>
    <lineage>
        <taxon>Bacteria</taxon>
        <taxon>Bacillati</taxon>
        <taxon>Actinomycetota</taxon>
        <taxon>Actinomycetes</taxon>
        <taxon>Pseudonocardiales</taxon>
        <taxon>Pseudonocardiaceae</taxon>
        <taxon>Actinomycetospora</taxon>
    </lineage>
</organism>
<dbReference type="PANTHER" id="PTHR30269">
    <property type="entry name" value="TRANSMEMBRANE PROTEIN YFCA"/>
    <property type="match status" value="1"/>
</dbReference>
<comment type="subcellular location">
    <subcellularLocation>
        <location evidence="1 8">Cell membrane</location>
        <topology evidence="1 8">Multi-pass membrane protein</topology>
    </subcellularLocation>
</comment>
<feature type="transmembrane region" description="Helical" evidence="8">
    <location>
        <begin position="208"/>
        <end position="226"/>
    </location>
</feature>
<feature type="transmembrane region" description="Helical" evidence="8">
    <location>
        <begin position="74"/>
        <end position="96"/>
    </location>
</feature>
<keyword evidence="4 8" id="KW-1003">Cell membrane</keyword>
<evidence type="ECO:0000313" key="10">
    <source>
        <dbReference type="Proteomes" id="UP000535890"/>
    </source>
</evidence>
<dbReference type="Proteomes" id="UP000535890">
    <property type="component" value="Unassembled WGS sequence"/>
</dbReference>
<protein>
    <recommendedName>
        <fullName evidence="8">Probable membrane transporter protein</fullName>
    </recommendedName>
</protein>
<reference evidence="9 10" key="1">
    <citation type="submission" date="2020-07" db="EMBL/GenBank/DDBJ databases">
        <title>Sequencing the genomes of 1000 actinobacteria strains.</title>
        <authorList>
            <person name="Klenk H.-P."/>
        </authorList>
    </citation>
    <scope>NUCLEOTIDE SEQUENCE [LARGE SCALE GENOMIC DNA]</scope>
    <source>
        <strain evidence="9 10">DSM 45772</strain>
    </source>
</reference>
<keyword evidence="5 8" id="KW-0812">Transmembrane</keyword>
<keyword evidence="3" id="KW-0813">Transport</keyword>
<comment type="caution">
    <text evidence="9">The sequence shown here is derived from an EMBL/GenBank/DDBJ whole genome shotgun (WGS) entry which is preliminary data.</text>
</comment>
<feature type="transmembrane region" description="Helical" evidence="8">
    <location>
        <begin position="6"/>
        <end position="37"/>
    </location>
</feature>
<proteinExistence type="inferred from homology"/>
<comment type="similarity">
    <text evidence="2 8">Belongs to the 4-toluene sulfonate uptake permease (TSUP) (TC 2.A.102) family.</text>
</comment>
<gene>
    <name evidence="9" type="ORF">BJ983_000531</name>
</gene>
<evidence type="ECO:0000313" key="9">
    <source>
        <dbReference type="EMBL" id="NYD34429.1"/>
    </source>
</evidence>